<protein>
    <submittedName>
        <fullName evidence="1">Uncharacterized protein</fullName>
    </submittedName>
</protein>
<reference evidence="1 2" key="1">
    <citation type="journal article" date="2015" name="Stand. Genomic Sci.">
        <title>Genomic Encyclopedia of Bacterial and Archaeal Type Strains, Phase III: the genomes of soil and plant-associated and newly described type strains.</title>
        <authorList>
            <person name="Whitman W.B."/>
            <person name="Woyke T."/>
            <person name="Klenk H.P."/>
            <person name="Zhou Y."/>
            <person name="Lilburn T.G."/>
            <person name="Beck B.J."/>
            <person name="De Vos P."/>
            <person name="Vandamme P."/>
            <person name="Eisen J.A."/>
            <person name="Garrity G."/>
            <person name="Hugenholtz P."/>
            <person name="Kyrpides N.C."/>
        </authorList>
    </citation>
    <scope>NUCLEOTIDE SEQUENCE [LARGE SCALE GENOMIC DNA]</scope>
    <source>
        <strain evidence="1 2">CGMCC 1.7271</strain>
    </source>
</reference>
<evidence type="ECO:0000313" key="1">
    <source>
        <dbReference type="EMBL" id="TWI81584.1"/>
    </source>
</evidence>
<dbReference type="EMBL" id="VLLE01000004">
    <property type="protein sequence ID" value="TWI81584.1"/>
    <property type="molecule type" value="Genomic_DNA"/>
</dbReference>
<accession>A0A562SKU5</accession>
<gene>
    <name evidence="1" type="ORF">IQ13_2602</name>
</gene>
<dbReference type="Proteomes" id="UP000316167">
    <property type="component" value="Unassembled WGS sequence"/>
</dbReference>
<keyword evidence="2" id="KW-1185">Reference proteome</keyword>
<proteinExistence type="predicted"/>
<sequence length="64" mass="7432">MSVAEMKVKAIEKLAALQDEAAVKEILEHLEKLNELEKKKIYNLSSHFEDISKRYDETLKKLAE</sequence>
<name>A0A562SKU5_9BACT</name>
<comment type="caution">
    <text evidence="1">The sequence shown here is derived from an EMBL/GenBank/DDBJ whole genome shotgun (WGS) entry which is preliminary data.</text>
</comment>
<organism evidence="1 2">
    <name type="scientific">Lacibacter cauensis</name>
    <dbReference type="NCBI Taxonomy" id="510947"/>
    <lineage>
        <taxon>Bacteria</taxon>
        <taxon>Pseudomonadati</taxon>
        <taxon>Bacteroidota</taxon>
        <taxon>Chitinophagia</taxon>
        <taxon>Chitinophagales</taxon>
        <taxon>Chitinophagaceae</taxon>
        <taxon>Lacibacter</taxon>
    </lineage>
</organism>
<dbReference type="RefSeq" id="WP_144886772.1">
    <property type="nucleotide sequence ID" value="NZ_VLLE01000004.1"/>
</dbReference>
<dbReference type="AlphaFoldDB" id="A0A562SKU5"/>
<evidence type="ECO:0000313" key="2">
    <source>
        <dbReference type="Proteomes" id="UP000316167"/>
    </source>
</evidence>